<keyword evidence="3" id="KW-1185">Reference proteome</keyword>
<feature type="compositionally biased region" description="Low complexity" evidence="1">
    <location>
        <begin position="10"/>
        <end position="19"/>
    </location>
</feature>
<protein>
    <submittedName>
        <fullName evidence="2">Uncharacterized protein</fullName>
    </submittedName>
</protein>
<gene>
    <name evidence="2" type="ORF">HNQ61_000473</name>
</gene>
<dbReference type="Proteomes" id="UP000582837">
    <property type="component" value="Unassembled WGS sequence"/>
</dbReference>
<organism evidence="2 3">
    <name type="scientific">Longimicrobium terrae</name>
    <dbReference type="NCBI Taxonomy" id="1639882"/>
    <lineage>
        <taxon>Bacteria</taxon>
        <taxon>Pseudomonadati</taxon>
        <taxon>Gemmatimonadota</taxon>
        <taxon>Longimicrobiia</taxon>
        <taxon>Longimicrobiales</taxon>
        <taxon>Longimicrobiaceae</taxon>
        <taxon>Longimicrobium</taxon>
    </lineage>
</organism>
<sequence>MDDEMRTNQSASPSGAGRSSRPEDIAVNMDHAPEGTQAAAIAGIQRGLRGMYEGTGQDAEEAFASLERELGIVDG</sequence>
<dbReference type="EMBL" id="JACHIA010000001">
    <property type="protein sequence ID" value="MBB6068862.1"/>
    <property type="molecule type" value="Genomic_DNA"/>
</dbReference>
<evidence type="ECO:0000313" key="3">
    <source>
        <dbReference type="Proteomes" id="UP000582837"/>
    </source>
</evidence>
<proteinExistence type="predicted"/>
<accession>A0A841GNG5</accession>
<reference evidence="2 3" key="1">
    <citation type="submission" date="2020-08" db="EMBL/GenBank/DDBJ databases">
        <title>Genomic Encyclopedia of Type Strains, Phase IV (KMG-IV): sequencing the most valuable type-strain genomes for metagenomic binning, comparative biology and taxonomic classification.</title>
        <authorList>
            <person name="Goeker M."/>
        </authorList>
    </citation>
    <scope>NUCLEOTIDE SEQUENCE [LARGE SCALE GENOMIC DNA]</scope>
    <source>
        <strain evidence="2 3">DSM 29007</strain>
    </source>
</reference>
<feature type="region of interest" description="Disordered" evidence="1">
    <location>
        <begin position="1"/>
        <end position="34"/>
    </location>
</feature>
<dbReference type="RefSeq" id="WP_170031306.1">
    <property type="nucleotide sequence ID" value="NZ_JABDTL010000001.1"/>
</dbReference>
<comment type="caution">
    <text evidence="2">The sequence shown here is derived from an EMBL/GenBank/DDBJ whole genome shotgun (WGS) entry which is preliminary data.</text>
</comment>
<name>A0A841GNG5_9BACT</name>
<evidence type="ECO:0000256" key="1">
    <source>
        <dbReference type="SAM" id="MobiDB-lite"/>
    </source>
</evidence>
<dbReference type="AlphaFoldDB" id="A0A841GNG5"/>
<evidence type="ECO:0000313" key="2">
    <source>
        <dbReference type="EMBL" id="MBB6068862.1"/>
    </source>
</evidence>